<evidence type="ECO:0000256" key="1">
    <source>
        <dbReference type="SAM" id="Phobius"/>
    </source>
</evidence>
<organism evidence="2 3">
    <name type="scientific">Massilia agrisoli</name>
    <dbReference type="NCBI Taxonomy" id="2892444"/>
    <lineage>
        <taxon>Bacteria</taxon>
        <taxon>Pseudomonadati</taxon>
        <taxon>Pseudomonadota</taxon>
        <taxon>Betaproteobacteria</taxon>
        <taxon>Burkholderiales</taxon>
        <taxon>Oxalobacteraceae</taxon>
        <taxon>Telluria group</taxon>
        <taxon>Massilia</taxon>
    </lineage>
</organism>
<protein>
    <submittedName>
        <fullName evidence="2">Metal-dependent hydrolase</fullName>
    </submittedName>
</protein>
<keyword evidence="1" id="KW-0472">Membrane</keyword>
<dbReference type="Proteomes" id="UP001198701">
    <property type="component" value="Unassembled WGS sequence"/>
</dbReference>
<evidence type="ECO:0000313" key="2">
    <source>
        <dbReference type="EMBL" id="MCC6072011.1"/>
    </source>
</evidence>
<keyword evidence="1" id="KW-1133">Transmembrane helix</keyword>
<dbReference type="GO" id="GO:0016787">
    <property type="term" value="F:hydrolase activity"/>
    <property type="evidence" value="ECO:0007669"/>
    <property type="project" value="UniProtKB-KW"/>
</dbReference>
<dbReference type="InterPro" id="IPR007404">
    <property type="entry name" value="YdjM-like"/>
</dbReference>
<feature type="transmembrane region" description="Helical" evidence="1">
    <location>
        <begin position="223"/>
        <end position="240"/>
    </location>
</feature>
<feature type="transmembrane region" description="Helical" evidence="1">
    <location>
        <begin position="142"/>
        <end position="164"/>
    </location>
</feature>
<dbReference type="PANTHER" id="PTHR40031">
    <property type="entry name" value="HYPOTHETICAL MEMBRANE SPANNING PROTEIN"/>
    <property type="match status" value="1"/>
</dbReference>
<keyword evidence="2" id="KW-0378">Hydrolase</keyword>
<feature type="transmembrane region" description="Helical" evidence="1">
    <location>
        <begin position="193"/>
        <end position="211"/>
    </location>
</feature>
<keyword evidence="1" id="KW-0812">Transmembrane</keyword>
<dbReference type="PANTHER" id="PTHR40031:SF1">
    <property type="entry name" value="MEMBRANE-BOUND METAL-DEPENDENT HYDROLASE"/>
    <property type="match status" value="1"/>
</dbReference>
<dbReference type="InterPro" id="IPR053170">
    <property type="entry name" value="Transcription_regulator"/>
</dbReference>
<evidence type="ECO:0000313" key="3">
    <source>
        <dbReference type="Proteomes" id="UP001198701"/>
    </source>
</evidence>
<dbReference type="EMBL" id="JAJHPV010000013">
    <property type="protein sequence ID" value="MCC6072011.1"/>
    <property type="molecule type" value="Genomic_DNA"/>
</dbReference>
<comment type="caution">
    <text evidence="2">The sequence shown here is derived from an EMBL/GenBank/DDBJ whole genome shotgun (WGS) entry which is preliminary data.</text>
</comment>
<dbReference type="Pfam" id="PF04307">
    <property type="entry name" value="YdjM"/>
    <property type="match status" value="1"/>
</dbReference>
<keyword evidence="3" id="KW-1185">Reference proteome</keyword>
<feature type="transmembrane region" description="Helical" evidence="1">
    <location>
        <begin position="74"/>
        <end position="93"/>
    </location>
</feature>
<feature type="transmembrane region" description="Helical" evidence="1">
    <location>
        <begin position="105"/>
        <end position="122"/>
    </location>
</feature>
<sequence>MDNLTHSVSGLAVGKFISRSLAPERDEARQRTRRKLMLVSCWAASNFPDLDLVLTPLLPAPLGYLLHHRGHTHTLLYALPQALLLAALLWLLWPAARALLAHSAPARRGLAISIGAGFLLHISLDYLNSYGVHPFYPADPRWFYGDMVFIIEPVFWIAFGVPLALMATRRISRLVLLGMLVGVPAVFTASGHLHPASTAALVLLAVVAGVMQRRAGTSGRQGLATAFAAAAIFVGVQWLSSSAARSAVAAQLQMRDPGTRVDDVAMSSFPSNPLCWAFVSVEHKGENFRVSRGVASIAPGLAGARSCPSAFAERDAQRALSPGVAIVWEQQTPLAELRGRQQQDCYFDAWLRFARTPALGPGHATDVRYGVDPDSNFSTIRYASFAGKPCPAGVPQWGHPRADLLGVRP</sequence>
<feature type="transmembrane region" description="Helical" evidence="1">
    <location>
        <begin position="171"/>
        <end position="187"/>
    </location>
</feature>
<accession>A0ABS8IVV8</accession>
<gene>
    <name evidence="2" type="ORF">LMJ30_13720</name>
</gene>
<reference evidence="2 3" key="1">
    <citation type="submission" date="2021-11" db="EMBL/GenBank/DDBJ databases">
        <authorList>
            <person name="Huq M.A."/>
        </authorList>
    </citation>
    <scope>NUCLEOTIDE SEQUENCE [LARGE SCALE GENOMIC DNA]</scope>
    <source>
        <strain evidence="2 3">MAHUQ-52</strain>
    </source>
</reference>
<dbReference type="RefSeq" id="WP_229432879.1">
    <property type="nucleotide sequence ID" value="NZ_JAJHPV010000013.1"/>
</dbReference>
<name>A0ABS8IVV8_9BURK</name>
<proteinExistence type="predicted"/>